<keyword evidence="1" id="KW-0732">Signal</keyword>
<feature type="chain" id="PRO_5045471092" description="Chitin-binding type-2 domain-containing protein" evidence="1">
    <location>
        <begin position="19"/>
        <end position="96"/>
    </location>
</feature>
<dbReference type="Pfam" id="PF01607">
    <property type="entry name" value="CBM_14"/>
    <property type="match status" value="1"/>
</dbReference>
<keyword evidence="4" id="KW-1185">Reference proteome</keyword>
<dbReference type="SMART" id="SM00494">
    <property type="entry name" value="ChtBD2"/>
    <property type="match status" value="1"/>
</dbReference>
<dbReference type="Gene3D" id="2.170.140.10">
    <property type="entry name" value="Chitin binding domain"/>
    <property type="match status" value="1"/>
</dbReference>
<dbReference type="SUPFAM" id="SSF57625">
    <property type="entry name" value="Invertebrate chitin-binding proteins"/>
    <property type="match status" value="1"/>
</dbReference>
<feature type="domain" description="Chitin-binding type-2" evidence="2">
    <location>
        <begin position="23"/>
        <end position="82"/>
    </location>
</feature>
<name>A0ABP1P0R4_XYLVO</name>
<proteinExistence type="predicted"/>
<dbReference type="EMBL" id="CAXAJV020001294">
    <property type="protein sequence ID" value="CAL7945661.1"/>
    <property type="molecule type" value="Genomic_DNA"/>
</dbReference>
<dbReference type="InterPro" id="IPR002557">
    <property type="entry name" value="Chitin-bd_dom"/>
</dbReference>
<comment type="caution">
    <text evidence="3">The sequence shown here is derived from an EMBL/GenBank/DDBJ whole genome shotgun (WGS) entry which is preliminary data.</text>
</comment>
<sequence>MRALFFIFFAAIVVYVYSDNVLKPQCPENINESNTMIRHPCNCSTYFVCVTDPPIPMACPAGLQFNVEKQVCDYKWRVQCHPHPQCPQQQAEFEQK</sequence>
<reference evidence="3 4" key="1">
    <citation type="submission" date="2024-08" db="EMBL/GenBank/DDBJ databases">
        <authorList>
            <person name="Will J Nash"/>
            <person name="Angela Man"/>
            <person name="Seanna McTaggart"/>
            <person name="Kendall Baker"/>
            <person name="Tom Barker"/>
            <person name="Leah Catchpole"/>
            <person name="Alex Durrant"/>
            <person name="Karim Gharbi"/>
            <person name="Naomi Irish"/>
            <person name="Gemy Kaithakottil"/>
            <person name="Debby Ku"/>
            <person name="Aaliyah Providence"/>
            <person name="Felix Shaw"/>
            <person name="David Swarbreck"/>
            <person name="Chris Watkins"/>
            <person name="Ann M. McCartney"/>
            <person name="Giulio Formenti"/>
            <person name="Alice Mouton"/>
            <person name="Noel Vella"/>
            <person name="Bjorn M von Reumont"/>
            <person name="Adriana Vella"/>
            <person name="Wilfried Haerty"/>
        </authorList>
    </citation>
    <scope>NUCLEOTIDE SEQUENCE [LARGE SCALE GENOMIC DNA]</scope>
</reference>
<accession>A0ABP1P0R4</accession>
<evidence type="ECO:0000259" key="2">
    <source>
        <dbReference type="PROSITE" id="PS50940"/>
    </source>
</evidence>
<feature type="signal peptide" evidence="1">
    <location>
        <begin position="1"/>
        <end position="18"/>
    </location>
</feature>
<evidence type="ECO:0000313" key="3">
    <source>
        <dbReference type="EMBL" id="CAL7945661.1"/>
    </source>
</evidence>
<evidence type="ECO:0000313" key="4">
    <source>
        <dbReference type="Proteomes" id="UP001642520"/>
    </source>
</evidence>
<dbReference type="Proteomes" id="UP001642520">
    <property type="component" value="Unassembled WGS sequence"/>
</dbReference>
<protein>
    <recommendedName>
        <fullName evidence="2">Chitin-binding type-2 domain-containing protein</fullName>
    </recommendedName>
</protein>
<dbReference type="InterPro" id="IPR036508">
    <property type="entry name" value="Chitin-bd_dom_sf"/>
</dbReference>
<gene>
    <name evidence="3" type="ORF">XYLVIOL_LOCUS7342</name>
</gene>
<organism evidence="3 4">
    <name type="scientific">Xylocopa violacea</name>
    <name type="common">Violet carpenter bee</name>
    <name type="synonym">Apis violacea</name>
    <dbReference type="NCBI Taxonomy" id="135666"/>
    <lineage>
        <taxon>Eukaryota</taxon>
        <taxon>Metazoa</taxon>
        <taxon>Ecdysozoa</taxon>
        <taxon>Arthropoda</taxon>
        <taxon>Hexapoda</taxon>
        <taxon>Insecta</taxon>
        <taxon>Pterygota</taxon>
        <taxon>Neoptera</taxon>
        <taxon>Endopterygota</taxon>
        <taxon>Hymenoptera</taxon>
        <taxon>Apocrita</taxon>
        <taxon>Aculeata</taxon>
        <taxon>Apoidea</taxon>
        <taxon>Anthophila</taxon>
        <taxon>Apidae</taxon>
        <taxon>Xylocopa</taxon>
        <taxon>Xylocopa</taxon>
    </lineage>
</organism>
<dbReference type="PROSITE" id="PS50940">
    <property type="entry name" value="CHIT_BIND_II"/>
    <property type="match status" value="1"/>
</dbReference>
<evidence type="ECO:0000256" key="1">
    <source>
        <dbReference type="SAM" id="SignalP"/>
    </source>
</evidence>